<evidence type="ECO:0000313" key="1">
    <source>
        <dbReference type="EMBL" id="SVA30469.1"/>
    </source>
</evidence>
<protein>
    <submittedName>
        <fullName evidence="1">Uncharacterized protein</fullName>
    </submittedName>
</protein>
<accession>A0A381UQN3</accession>
<name>A0A381UQN3_9ZZZZ</name>
<proteinExistence type="predicted"/>
<organism evidence="1">
    <name type="scientific">marine metagenome</name>
    <dbReference type="NCBI Taxonomy" id="408172"/>
    <lineage>
        <taxon>unclassified sequences</taxon>
        <taxon>metagenomes</taxon>
        <taxon>ecological metagenomes</taxon>
    </lineage>
</organism>
<sequence length="50" mass="5916">MTYDSMTETRNQQYPNFLLLNSRENIPLRMGFYIGRIILSHPIDLKITEA</sequence>
<gene>
    <name evidence="1" type="ORF">METZ01_LOCUS83323</name>
</gene>
<reference evidence="1" key="1">
    <citation type="submission" date="2018-05" db="EMBL/GenBank/DDBJ databases">
        <authorList>
            <person name="Lanie J.A."/>
            <person name="Ng W.-L."/>
            <person name="Kazmierczak K.M."/>
            <person name="Andrzejewski T.M."/>
            <person name="Davidsen T.M."/>
            <person name="Wayne K.J."/>
            <person name="Tettelin H."/>
            <person name="Glass J.I."/>
            <person name="Rusch D."/>
            <person name="Podicherti R."/>
            <person name="Tsui H.-C.T."/>
            <person name="Winkler M.E."/>
        </authorList>
    </citation>
    <scope>NUCLEOTIDE SEQUENCE</scope>
</reference>
<dbReference type="AlphaFoldDB" id="A0A381UQN3"/>
<dbReference type="EMBL" id="UINC01006930">
    <property type="protein sequence ID" value="SVA30469.1"/>
    <property type="molecule type" value="Genomic_DNA"/>
</dbReference>